<dbReference type="Gene3D" id="1.10.555.10">
    <property type="entry name" value="Rho GTPase activation protein"/>
    <property type="match status" value="1"/>
</dbReference>
<feature type="region of interest" description="Disordered" evidence="4">
    <location>
        <begin position="364"/>
        <end position="650"/>
    </location>
</feature>
<feature type="compositionally biased region" description="Basic and acidic residues" evidence="4">
    <location>
        <begin position="829"/>
        <end position="842"/>
    </location>
</feature>
<dbReference type="GO" id="GO:0005737">
    <property type="term" value="C:cytoplasm"/>
    <property type="evidence" value="ECO:0007669"/>
    <property type="project" value="TreeGrafter"/>
</dbReference>
<evidence type="ECO:0000313" key="8">
    <source>
        <dbReference type="Proteomes" id="UP000242877"/>
    </source>
</evidence>
<name>A0A167WH57_9EURO</name>
<feature type="compositionally biased region" description="Polar residues" evidence="4">
    <location>
        <begin position="862"/>
        <end position="873"/>
    </location>
</feature>
<feature type="compositionally biased region" description="Low complexity" evidence="4">
    <location>
        <begin position="557"/>
        <end position="568"/>
    </location>
</feature>
<dbReference type="Proteomes" id="UP000242877">
    <property type="component" value="Unassembled WGS sequence"/>
</dbReference>
<feature type="compositionally biased region" description="Acidic residues" evidence="4">
    <location>
        <begin position="792"/>
        <end position="806"/>
    </location>
</feature>
<reference evidence="7 8" key="1">
    <citation type="journal article" date="2016" name="Genome Biol. Evol.">
        <title>Divergent and convergent evolution of fungal pathogenicity.</title>
        <authorList>
            <person name="Shang Y."/>
            <person name="Xiao G."/>
            <person name="Zheng P."/>
            <person name="Cen K."/>
            <person name="Zhan S."/>
            <person name="Wang C."/>
        </authorList>
    </citation>
    <scope>NUCLEOTIDE SEQUENCE [LARGE SCALE GENOMIC DNA]</scope>
    <source>
        <strain evidence="7 8">ARSEF 7405</strain>
    </source>
</reference>
<feature type="compositionally biased region" description="Basic and acidic residues" evidence="4">
    <location>
        <begin position="898"/>
        <end position="910"/>
    </location>
</feature>
<evidence type="ECO:0000259" key="5">
    <source>
        <dbReference type="PROSITE" id="PS50023"/>
    </source>
</evidence>
<dbReference type="PROSITE" id="PS50023">
    <property type="entry name" value="LIM_DOMAIN_2"/>
    <property type="match status" value="2"/>
</dbReference>
<feature type="compositionally biased region" description="Low complexity" evidence="4">
    <location>
        <begin position="843"/>
        <end position="854"/>
    </location>
</feature>
<evidence type="ECO:0000259" key="6">
    <source>
        <dbReference type="PROSITE" id="PS50238"/>
    </source>
</evidence>
<dbReference type="PROSITE" id="PS50238">
    <property type="entry name" value="RHOGAP"/>
    <property type="match status" value="1"/>
</dbReference>
<accession>A0A167WH57</accession>
<feature type="compositionally biased region" description="Polar residues" evidence="4">
    <location>
        <begin position="501"/>
        <end position="511"/>
    </location>
</feature>
<comment type="caution">
    <text evidence="7">The sequence shown here is derived from an EMBL/GenBank/DDBJ whole genome shotgun (WGS) entry which is preliminary data.</text>
</comment>
<feature type="compositionally biased region" description="Polar residues" evidence="4">
    <location>
        <begin position="671"/>
        <end position="685"/>
    </location>
</feature>
<feature type="compositionally biased region" description="Low complexity" evidence="4">
    <location>
        <begin position="21"/>
        <end position="54"/>
    </location>
</feature>
<dbReference type="InterPro" id="IPR008936">
    <property type="entry name" value="Rho_GTPase_activation_prot"/>
</dbReference>
<dbReference type="OrthoDB" id="20689at2759"/>
<feature type="compositionally biased region" description="Low complexity" evidence="4">
    <location>
        <begin position="768"/>
        <end position="778"/>
    </location>
</feature>
<evidence type="ECO:0000313" key="7">
    <source>
        <dbReference type="EMBL" id="KZZ88841.1"/>
    </source>
</evidence>
<feature type="domain" description="LIM zinc-binding" evidence="5">
    <location>
        <begin position="1021"/>
        <end position="1085"/>
    </location>
</feature>
<feature type="compositionally biased region" description="Basic residues" evidence="4">
    <location>
        <begin position="964"/>
        <end position="974"/>
    </location>
</feature>
<feature type="domain" description="Rho-GAP" evidence="6">
    <location>
        <begin position="1799"/>
        <end position="2017"/>
    </location>
</feature>
<dbReference type="PANTHER" id="PTHR45808">
    <property type="entry name" value="RHO GTPASE-ACTIVATING PROTEIN 68F"/>
    <property type="match status" value="1"/>
</dbReference>
<evidence type="ECO:0000256" key="1">
    <source>
        <dbReference type="ARBA" id="ARBA00022723"/>
    </source>
</evidence>
<feature type="compositionally biased region" description="Polar residues" evidence="4">
    <location>
        <begin position="1563"/>
        <end position="1591"/>
    </location>
</feature>
<feature type="compositionally biased region" description="Low complexity" evidence="4">
    <location>
        <begin position="62"/>
        <end position="90"/>
    </location>
</feature>
<evidence type="ECO:0000256" key="4">
    <source>
        <dbReference type="SAM" id="MobiDB-lite"/>
    </source>
</evidence>
<feature type="compositionally biased region" description="Polar residues" evidence="4">
    <location>
        <begin position="2153"/>
        <end position="2165"/>
    </location>
</feature>
<dbReference type="InterPro" id="IPR000198">
    <property type="entry name" value="RhoGAP_dom"/>
</dbReference>
<dbReference type="VEuPathDB" id="FungiDB:AAP_04633"/>
<evidence type="ECO:0000256" key="3">
    <source>
        <dbReference type="PROSITE-ProRule" id="PRU00125"/>
    </source>
</evidence>
<keyword evidence="3" id="KW-0440">LIM domain</keyword>
<feature type="compositionally biased region" description="Polar residues" evidence="4">
    <location>
        <begin position="166"/>
        <end position="212"/>
    </location>
</feature>
<feature type="compositionally biased region" description="Polar residues" evidence="4">
    <location>
        <begin position="2078"/>
        <end position="2094"/>
    </location>
</feature>
<feature type="compositionally biased region" description="Low complexity" evidence="4">
    <location>
        <begin position="364"/>
        <end position="375"/>
    </location>
</feature>
<feature type="compositionally biased region" description="Polar residues" evidence="4">
    <location>
        <begin position="92"/>
        <end position="105"/>
    </location>
</feature>
<dbReference type="GO" id="GO:0007264">
    <property type="term" value="P:small GTPase-mediated signal transduction"/>
    <property type="evidence" value="ECO:0007669"/>
    <property type="project" value="TreeGrafter"/>
</dbReference>
<feature type="compositionally biased region" description="Polar residues" evidence="4">
    <location>
        <begin position="598"/>
        <end position="610"/>
    </location>
</feature>
<feature type="region of interest" description="Disordered" evidence="4">
    <location>
        <begin position="319"/>
        <end position="338"/>
    </location>
</feature>
<feature type="compositionally biased region" description="Polar residues" evidence="4">
    <location>
        <begin position="916"/>
        <end position="930"/>
    </location>
</feature>
<dbReference type="GO" id="GO:0046872">
    <property type="term" value="F:metal ion binding"/>
    <property type="evidence" value="ECO:0007669"/>
    <property type="project" value="UniProtKB-KW"/>
</dbReference>
<dbReference type="Pfam" id="PF00620">
    <property type="entry name" value="RhoGAP"/>
    <property type="match status" value="1"/>
</dbReference>
<dbReference type="EMBL" id="AZGZ01000023">
    <property type="protein sequence ID" value="KZZ88841.1"/>
    <property type="molecule type" value="Genomic_DNA"/>
</dbReference>
<gene>
    <name evidence="7" type="ORF">AAP_04633</name>
</gene>
<feature type="compositionally biased region" description="Polar residues" evidence="4">
    <location>
        <begin position="475"/>
        <end position="491"/>
    </location>
</feature>
<keyword evidence="1 3" id="KW-0479">Metal-binding</keyword>
<dbReference type="GO" id="GO:0005096">
    <property type="term" value="F:GTPase activator activity"/>
    <property type="evidence" value="ECO:0007669"/>
    <property type="project" value="TreeGrafter"/>
</dbReference>
<feature type="compositionally biased region" description="Basic and acidic residues" evidence="4">
    <location>
        <begin position="2130"/>
        <end position="2141"/>
    </location>
</feature>
<feature type="compositionally biased region" description="Polar residues" evidence="4">
    <location>
        <begin position="2262"/>
        <end position="2297"/>
    </location>
</feature>
<dbReference type="InterPro" id="IPR001781">
    <property type="entry name" value="Znf_LIM"/>
</dbReference>
<dbReference type="SMART" id="SM00324">
    <property type="entry name" value="RhoGAP"/>
    <property type="match status" value="1"/>
</dbReference>
<feature type="region of interest" description="Disordered" evidence="4">
    <location>
        <begin position="137"/>
        <end position="314"/>
    </location>
</feature>
<dbReference type="PANTHER" id="PTHR45808:SF2">
    <property type="entry name" value="RHO GTPASE-ACTIVATING PROTEIN 68F"/>
    <property type="match status" value="1"/>
</dbReference>
<feature type="region of interest" description="Disordered" evidence="4">
    <location>
        <begin position="1556"/>
        <end position="1591"/>
    </location>
</feature>
<dbReference type="Pfam" id="PF00412">
    <property type="entry name" value="LIM"/>
    <property type="match status" value="2"/>
</dbReference>
<feature type="region of interest" description="Disordered" evidence="4">
    <location>
        <begin position="663"/>
        <end position="1022"/>
    </location>
</feature>
<dbReference type="PROSITE" id="PS00478">
    <property type="entry name" value="LIM_DOMAIN_1"/>
    <property type="match status" value="1"/>
</dbReference>
<feature type="compositionally biased region" description="Low complexity" evidence="4">
    <location>
        <begin position="271"/>
        <end position="299"/>
    </location>
</feature>
<dbReference type="SMART" id="SM00132">
    <property type="entry name" value="LIM"/>
    <property type="match status" value="3"/>
</dbReference>
<feature type="compositionally biased region" description="Low complexity" evidence="4">
    <location>
        <begin position="531"/>
        <end position="548"/>
    </location>
</feature>
<keyword evidence="2 3" id="KW-0862">Zinc</keyword>
<feature type="compositionally biased region" description="Polar residues" evidence="4">
    <location>
        <begin position="2111"/>
        <end position="2122"/>
    </location>
</feature>
<feature type="compositionally biased region" description="Polar residues" evidence="4">
    <location>
        <begin position="693"/>
        <end position="720"/>
    </location>
</feature>
<feature type="region of interest" description="Disordered" evidence="4">
    <location>
        <begin position="1"/>
        <end position="105"/>
    </location>
</feature>
<feature type="compositionally biased region" description="Pro residues" evidence="4">
    <location>
        <begin position="141"/>
        <end position="154"/>
    </location>
</feature>
<feature type="region of interest" description="Disordered" evidence="4">
    <location>
        <begin position="2059"/>
        <end position="2297"/>
    </location>
</feature>
<evidence type="ECO:0000256" key="2">
    <source>
        <dbReference type="ARBA" id="ARBA00022833"/>
    </source>
</evidence>
<dbReference type="Gene3D" id="2.10.110.10">
    <property type="entry name" value="Cysteine Rich Protein"/>
    <property type="match status" value="4"/>
</dbReference>
<feature type="compositionally biased region" description="Low complexity" evidence="4">
    <location>
        <begin position="440"/>
        <end position="468"/>
    </location>
</feature>
<sequence length="2297" mass="243472">MPANTHQLPVGLIAGRGRPQSSAPVNVNTNNAATSGASPISPSPASATTPTATGAGAGVGNTPSITTPTTTIPPTTTSTTAAGAMMPGTAIGQPQSPIINTAESGSDNGVMNAGWNGSGIGIGNGYGNGLGTGNGSFNLPPFSPSPTSPAPPRSPGFNSYFPHGQQPPQQAYTHTQSQAQTPGSAQGQSPLLSRLRTQSSTHTLSPSGSPISVTAPYTAGGAGAGGSSYPGAAASTGDLFQTTSPILPNAAASASSLSGLRSPPRINTNTGAPNFSSGSPSSSPASGVIGPPSAGGAASIHSTGHGQGQAIGTAYTLSPLTPSAASVGGTNGNGNIATTTVEYANSPSTGSAYQAYSPGFASGDGDAFFGSASAGPEPNANGLNDAARRPWGSFSTGAGSPNVGVNAKDRSPGGGAGGGSGGGNGTRNELGLPFLTGANSAGVTPGATAPTPASPGTAAAVSASSPSGYGPTDRSGMSHSNSYDSYRSKQGSLREKGDYSQMYSPTPTSASARLGPVSASPLGISAAPINPSTTSFSFPFPRSTSPAPMGNTSGAGSTNVVSPSISSSQYPHDFSPIPRTQSPAPMHPPPPRLGTPSGARSQSPAPSTSYRRPGTAASNTSNTNTIAMASTSATAAPLSTPTPVWEITHPHAHGIPNQAQALALQTQGLTSRSPSGGQQVKTMESSAAFDLTSPDTPLANHNNTHSFRRGTTGQPLNYTGATAGVTLPAREEGMSLGMGSQSPASMRRPGPGPGPPAPMRKGSGGPGAAASGTTGTPSWIGAPGPVFREKGEDDTEEVTEIEEDDVQQSNSDKKADGDGNDNNNNNTDEDARRAERKSKRESAPPAASVGAAIAMLRRESPTRSQSGPITTVKQIDEDKQKVVADDPQQQQQQSPLIKPRDKNRDRDRGRPRTKSQQHLSIVEEQSNATSPLKGEFDMTTPASPLPPRLPADESESMGAQSRSPSRKPPTHRQRSDRGMAVGPSDPHQARSARTEDSAHQSSSKQRSQSKRNGKSPGGSHRTCRKCGQGLQGQFVRALDKTYHLECFQCHDCGDIVASKFFTMALPEADNEQVPLCETDYFRRLDLLCYSCNSALRGSYITALNHKYHIEHFTCSTCPTVFGSQDSYYEYQGQVYCHYHYFTKFAQRCNGCQSAILKQFVEIFRNGQNQHWHPECYMIHKFWNVRLAAANAISAPRAEERSRVEESDAEQKEGEDGDRDLETEGEESKQAEQDTDISEEQRRKVREQEEAMERKVFTIWSTLSTFEESSAACISDMLLHVSSGSYIDGVVVAKRFIYHVELLFRALDGLNKSVVDTGLKEISYGREAKLLCKKIVAFFSLLSKSSEQGVRRLGVTPDLLKLVTGLAHYLKLLIRIGLQGALRFEREFNEATQLYAFLGTIDHLNSANDITSHALLNSMSGLSDQQSDRCTTCSAPVDDECILLGRGPHRWHVNPKHFVCCECNRDLTHDMEDARWLERAGELLCRECLDMQEDKDAALTCQSDFSHVTRLQQYVFLLQVALARLLAVLKASGCLPHPADDINVRDRDADSEYARFGSKAPRRANTTHTKPTHQQSMTTSASFGTDAGSSSLEQTVGEIRRLHSKRAQRTLSTTVKTARASRVINTPKGRSARPGSPSADSTAGSAPEKFSIVEERAYNPQEQANRNDKVFPENSLTLDDISRIAYTQHKKDSGDLGNSAAGIGGGHTRDVSLWHMQGSTDSSSGPRPKYFFELSTSEYYVARQLAVLQMSPLLEGQLTLEELQQLIEPRKPNTNIWNFFGRAFQKDRSKTTKKKGVFGVPLEQLVEKSGTDSTHGVVADAHLKVPTFVDDVVSAMRQMDMSVEGVFRKNGNIKKLKDASEIINTGVDNIDLNRETPVQVAALLKKFLREMPEPLLTYKLYKLFLASQNLPDAETKRLVLHLTCCLLPKSHRDTTEVLFNFLNWAASFSQIDEESGSKMDVHNLATVIAPGVLRPDDGKLPAGNSGTTYGTGKNVSVKDGLLAIEAVASLIEFVDTMAEVPREIANFISDANLVNTAANMTSAEIQKKFCGPGGIFKTHTHAAQNPGLPSVAESDQDRNGSSGDIPQSANASRNPNEGLPLPPKAATKGGPDSNNMHQGSRNASRGPLPPARDDKRARRDEAGAAPSMEPYGSSPFSQNDGSQSARSIHPPAPAHMHNFSQPGPHNAVANARSYAAYQPYSPGGPNTPLSASGPRPKPNPHPQSMSTNALPKLSQRERDRSLGSGPSSKSLREPSDERASKQRGPSGSRNMRPGTSSSAQNPNGTGSTWEGTDSSFIN</sequence>
<feature type="compositionally biased region" description="Basic and acidic residues" evidence="4">
    <location>
        <begin position="1196"/>
        <end position="1231"/>
    </location>
</feature>
<proteinExistence type="predicted"/>
<dbReference type="SUPFAM" id="SSF48350">
    <property type="entry name" value="GTPase activation domain, GAP"/>
    <property type="match status" value="1"/>
</dbReference>
<organism evidence="7 8">
    <name type="scientific">Ascosphaera apis ARSEF 7405</name>
    <dbReference type="NCBI Taxonomy" id="392613"/>
    <lineage>
        <taxon>Eukaryota</taxon>
        <taxon>Fungi</taxon>
        <taxon>Dikarya</taxon>
        <taxon>Ascomycota</taxon>
        <taxon>Pezizomycotina</taxon>
        <taxon>Eurotiomycetes</taxon>
        <taxon>Eurotiomycetidae</taxon>
        <taxon>Onygenales</taxon>
        <taxon>Ascosphaeraceae</taxon>
        <taxon>Ascosphaera</taxon>
    </lineage>
</organism>
<feature type="compositionally biased region" description="Basic and acidic residues" evidence="4">
    <location>
        <begin position="874"/>
        <end position="884"/>
    </location>
</feature>
<keyword evidence="8" id="KW-1185">Reference proteome</keyword>
<dbReference type="FunFam" id="2.10.110.10:FF:000058">
    <property type="entry name" value="Rho GTPase activator Lrg11"/>
    <property type="match status" value="1"/>
</dbReference>
<feature type="compositionally biased region" description="Low complexity" evidence="4">
    <location>
        <begin position="615"/>
        <end position="643"/>
    </location>
</feature>
<feature type="compositionally biased region" description="Basic and acidic residues" evidence="4">
    <location>
        <begin position="2249"/>
        <end position="2259"/>
    </location>
</feature>
<dbReference type="CDD" id="cd09392">
    <property type="entry name" value="LIM2_Lrg1p_like"/>
    <property type="match status" value="1"/>
</dbReference>
<feature type="region of interest" description="Disordered" evidence="4">
    <location>
        <begin position="1605"/>
        <end position="1646"/>
    </location>
</feature>
<protein>
    <submittedName>
        <fullName evidence="7">Rho-type GTPase-activating protein</fullName>
    </submittedName>
</protein>
<dbReference type="SUPFAM" id="SSF57716">
    <property type="entry name" value="Glucocorticoid receptor-like (DNA-binding domain)"/>
    <property type="match status" value="3"/>
</dbReference>
<feature type="domain" description="LIM zinc-binding" evidence="5">
    <location>
        <begin position="1086"/>
        <end position="1146"/>
    </location>
</feature>
<feature type="compositionally biased region" description="Gly residues" evidence="4">
    <location>
        <begin position="412"/>
        <end position="425"/>
    </location>
</feature>
<dbReference type="CDD" id="cd09391">
    <property type="entry name" value="LIM1_Lrg1p_like"/>
    <property type="match status" value="1"/>
</dbReference>
<feature type="region of interest" description="Disordered" evidence="4">
    <location>
        <begin position="1196"/>
        <end position="1244"/>
    </location>
</feature>
<feature type="compositionally biased region" description="Low complexity" evidence="4">
    <location>
        <begin position="244"/>
        <end position="264"/>
    </location>
</feature>